<evidence type="ECO:0000313" key="2">
    <source>
        <dbReference type="EMBL" id="QGM98662.1"/>
    </source>
</evidence>
<keyword evidence="2" id="KW-0269">Exonuclease</keyword>
<reference evidence="2 3" key="1">
    <citation type="submission" date="2019-09" db="EMBL/GenBank/DDBJ databases">
        <title>Isolation and complete genome sequencing of Methylocystis species.</title>
        <authorList>
            <person name="Rumah B.L."/>
            <person name="Stead C.E."/>
            <person name="Stevens B.C."/>
            <person name="Minton N.P."/>
            <person name="Grosse-Honebrink A."/>
            <person name="Zhang Y."/>
        </authorList>
    </citation>
    <scope>NUCLEOTIDE SEQUENCE [LARGE SCALE GENOMIC DNA]</scope>
    <source>
        <strain evidence="2 3">BRCS2</strain>
    </source>
</reference>
<dbReference type="KEGG" id="mpar:F7D14_15025"/>
<dbReference type="RefSeq" id="WP_016919045.1">
    <property type="nucleotide sequence ID" value="NZ_CP044331.1"/>
</dbReference>
<dbReference type="InterPro" id="IPR036691">
    <property type="entry name" value="Endo/exonu/phosph_ase_sf"/>
</dbReference>
<evidence type="ECO:0000259" key="1">
    <source>
        <dbReference type="Pfam" id="PF03372"/>
    </source>
</evidence>
<dbReference type="PANTHER" id="PTHR42834">
    <property type="entry name" value="ENDONUCLEASE/EXONUCLEASE/PHOSPHATASE FAMILY PROTEIN (AFU_ORTHOLOGUE AFUA_3G09210)"/>
    <property type="match status" value="1"/>
</dbReference>
<dbReference type="InterPro" id="IPR005135">
    <property type="entry name" value="Endo/exonuclease/phosphatase"/>
</dbReference>
<dbReference type="Pfam" id="PF03372">
    <property type="entry name" value="Exo_endo_phos"/>
    <property type="match status" value="1"/>
</dbReference>
<gene>
    <name evidence="2" type="ORF">F7D14_15025</name>
</gene>
<keyword evidence="2" id="KW-0255">Endonuclease</keyword>
<keyword evidence="2" id="KW-0378">Hydrolase</keyword>
<dbReference type="AlphaFoldDB" id="A0A6B8MA83"/>
<name>A0A6B8MA83_9HYPH</name>
<feature type="domain" description="Endonuclease/exonuclease/phosphatase" evidence="1">
    <location>
        <begin position="6"/>
        <end position="288"/>
    </location>
</feature>
<sequence length="316" mass="34637">MTLRLATFNLENLDFAPSRRDAFEARRAALLPMFEALDADILCLQEVGAQKPHKHSARDFIALDRLLAGTPYAGFSRASSVRPGTGAPADVHNLVILSRWPICAARQIHHDIAPRWSWPPPRDGDVQPPPIVIEWDRPLLYAAIEPPSGRRLHVLDLHLRAPRPAPVATARGEGSSKSLIEGQFVAAQKREGQALEARLFVETLFDADPDALIAVCGDFNADDHDAPTRLLRGGDNELQQGARALAPMEERAEPGKRYSVIHAGRPKLIDHILASPALAAAWRETRILNEGLEDEVFARDPVPGSLHAAIIAAFEL</sequence>
<accession>A0A6B8MA83</accession>
<dbReference type="GO" id="GO:0004519">
    <property type="term" value="F:endonuclease activity"/>
    <property type="evidence" value="ECO:0007669"/>
    <property type="project" value="UniProtKB-KW"/>
</dbReference>
<dbReference type="Proteomes" id="UP000422569">
    <property type="component" value="Chromosome"/>
</dbReference>
<dbReference type="SUPFAM" id="SSF56219">
    <property type="entry name" value="DNase I-like"/>
    <property type="match status" value="1"/>
</dbReference>
<organism evidence="2 3">
    <name type="scientific">Methylocystis parvus</name>
    <dbReference type="NCBI Taxonomy" id="134"/>
    <lineage>
        <taxon>Bacteria</taxon>
        <taxon>Pseudomonadati</taxon>
        <taxon>Pseudomonadota</taxon>
        <taxon>Alphaproteobacteria</taxon>
        <taxon>Hyphomicrobiales</taxon>
        <taxon>Methylocystaceae</taxon>
        <taxon>Methylocystis</taxon>
    </lineage>
</organism>
<dbReference type="GO" id="GO:0004527">
    <property type="term" value="F:exonuclease activity"/>
    <property type="evidence" value="ECO:0007669"/>
    <property type="project" value="UniProtKB-KW"/>
</dbReference>
<keyword evidence="3" id="KW-1185">Reference proteome</keyword>
<proteinExistence type="predicted"/>
<dbReference type="EMBL" id="CP044331">
    <property type="protein sequence ID" value="QGM98662.1"/>
    <property type="molecule type" value="Genomic_DNA"/>
</dbReference>
<evidence type="ECO:0000313" key="3">
    <source>
        <dbReference type="Proteomes" id="UP000422569"/>
    </source>
</evidence>
<dbReference type="PANTHER" id="PTHR42834:SF1">
    <property type="entry name" value="ENDONUCLEASE_EXONUCLEASE_PHOSPHATASE FAMILY PROTEIN (AFU_ORTHOLOGUE AFUA_3G09210)"/>
    <property type="match status" value="1"/>
</dbReference>
<protein>
    <submittedName>
        <fullName evidence="2">Endonuclease/exonuclease/phosphatase family protein</fullName>
    </submittedName>
</protein>
<dbReference type="Gene3D" id="3.60.10.10">
    <property type="entry name" value="Endonuclease/exonuclease/phosphatase"/>
    <property type="match status" value="1"/>
</dbReference>
<keyword evidence="2" id="KW-0540">Nuclease</keyword>